<comment type="caution">
    <text evidence="1">The sequence shown here is derived from an EMBL/GenBank/DDBJ whole genome shotgun (WGS) entry which is preliminary data.</text>
</comment>
<reference evidence="1" key="1">
    <citation type="submission" date="2023-01" db="EMBL/GenBank/DDBJ databases">
        <title>Human gut microbiome strain richness.</title>
        <authorList>
            <person name="Chen-Liaw A."/>
        </authorList>
    </citation>
    <scope>NUCLEOTIDE SEQUENCE</scope>
    <source>
        <strain evidence="1">1001275st1_F4_1001275B_160808</strain>
    </source>
</reference>
<evidence type="ECO:0000313" key="2">
    <source>
        <dbReference type="Proteomes" id="UP001211015"/>
    </source>
</evidence>
<protein>
    <submittedName>
        <fullName evidence="1">Uncharacterized protein</fullName>
    </submittedName>
</protein>
<dbReference type="AlphaFoldDB" id="A0AAW6EFP2"/>
<accession>A0AAW6EFP2</accession>
<sequence length="66" mass="7728">MTNKKSQAMFERWGEQYSELTNNLDFNIIVHQSRNIVKGMQKKNNAEQLSFFENSTLEDTEVENNG</sequence>
<proteinExistence type="predicted"/>
<evidence type="ECO:0000313" key="1">
    <source>
        <dbReference type="EMBL" id="MDB8745732.1"/>
    </source>
</evidence>
<gene>
    <name evidence="1" type="ORF">PNU62_11945</name>
</gene>
<dbReference type="RefSeq" id="WP_118054242.1">
    <property type="nucleotide sequence ID" value="NZ_JAQMLV010000018.1"/>
</dbReference>
<name>A0AAW6EFP2_9FIRM</name>
<dbReference type="EMBL" id="JAQMLV010000018">
    <property type="protein sequence ID" value="MDB8745732.1"/>
    <property type="molecule type" value="Genomic_DNA"/>
</dbReference>
<dbReference type="Proteomes" id="UP001211015">
    <property type="component" value="Unassembled WGS sequence"/>
</dbReference>
<organism evidence="1 2">
    <name type="scientific">Ruminococcus bicirculans</name>
    <name type="common">ex Wegman et al. 2014</name>
    <dbReference type="NCBI Taxonomy" id="1160721"/>
    <lineage>
        <taxon>Bacteria</taxon>
        <taxon>Bacillati</taxon>
        <taxon>Bacillota</taxon>
        <taxon>Clostridia</taxon>
        <taxon>Eubacteriales</taxon>
        <taxon>Oscillospiraceae</taxon>
        <taxon>Ruminococcus</taxon>
    </lineage>
</organism>